<reference evidence="9 10" key="1">
    <citation type="journal article" date="2019" name="Plant Biotechnol. J.">
        <title>The red bayberry genome and genetic basis of sex determination.</title>
        <authorList>
            <person name="Jia H.M."/>
            <person name="Jia H.J."/>
            <person name="Cai Q.L."/>
            <person name="Wang Y."/>
            <person name="Zhao H.B."/>
            <person name="Yang W.F."/>
            <person name="Wang G.Y."/>
            <person name="Li Y.H."/>
            <person name="Zhan D.L."/>
            <person name="Shen Y.T."/>
            <person name="Niu Q.F."/>
            <person name="Chang L."/>
            <person name="Qiu J."/>
            <person name="Zhao L."/>
            <person name="Xie H.B."/>
            <person name="Fu W.Y."/>
            <person name="Jin J."/>
            <person name="Li X.W."/>
            <person name="Jiao Y."/>
            <person name="Zhou C.C."/>
            <person name="Tu T."/>
            <person name="Chai C.Y."/>
            <person name="Gao J.L."/>
            <person name="Fan L.J."/>
            <person name="van de Weg E."/>
            <person name="Wang J.Y."/>
            <person name="Gao Z.S."/>
        </authorList>
    </citation>
    <scope>NUCLEOTIDE SEQUENCE [LARGE SCALE GENOMIC DNA]</scope>
    <source>
        <tissue evidence="9">Leaves</tissue>
    </source>
</reference>
<evidence type="ECO:0000256" key="1">
    <source>
        <dbReference type="ARBA" id="ARBA00004123"/>
    </source>
</evidence>
<evidence type="ECO:0000313" key="9">
    <source>
        <dbReference type="EMBL" id="KAB1200464.1"/>
    </source>
</evidence>
<dbReference type="CDD" id="cd00018">
    <property type="entry name" value="AP2"/>
    <property type="match status" value="1"/>
</dbReference>
<evidence type="ECO:0000256" key="4">
    <source>
        <dbReference type="ARBA" id="ARBA00023163"/>
    </source>
</evidence>
<dbReference type="GO" id="GO:0003677">
    <property type="term" value="F:DNA binding"/>
    <property type="evidence" value="ECO:0007669"/>
    <property type="project" value="UniProtKB-KW"/>
</dbReference>
<evidence type="ECO:0000256" key="7">
    <source>
        <dbReference type="SAM" id="MobiDB-lite"/>
    </source>
</evidence>
<comment type="caution">
    <text evidence="9">The sequence shown here is derived from an EMBL/GenBank/DDBJ whole genome shotgun (WGS) entry which is preliminary data.</text>
</comment>
<dbReference type="Proteomes" id="UP000516437">
    <property type="component" value="Unassembled WGS sequence"/>
</dbReference>
<dbReference type="InterPro" id="IPR016177">
    <property type="entry name" value="DNA-bd_dom_sf"/>
</dbReference>
<proteinExistence type="inferred from homology"/>
<evidence type="ECO:0000256" key="5">
    <source>
        <dbReference type="ARBA" id="ARBA00023242"/>
    </source>
</evidence>
<dbReference type="PANTHER" id="PTHR31190:SF72">
    <property type="entry name" value="AP2 DOMAIN CONTAINING PROTEIN, EXPRESSED"/>
    <property type="match status" value="1"/>
</dbReference>
<dbReference type="Pfam" id="PF00847">
    <property type="entry name" value="AP2"/>
    <property type="match status" value="1"/>
</dbReference>
<evidence type="ECO:0000313" key="10">
    <source>
        <dbReference type="Proteomes" id="UP000516437"/>
    </source>
</evidence>
<dbReference type="GO" id="GO:0005634">
    <property type="term" value="C:nucleus"/>
    <property type="evidence" value="ECO:0007669"/>
    <property type="project" value="UniProtKB-SubCell"/>
</dbReference>
<evidence type="ECO:0000259" key="8">
    <source>
        <dbReference type="PROSITE" id="PS51032"/>
    </source>
</evidence>
<feature type="region of interest" description="Disordered" evidence="7">
    <location>
        <begin position="1"/>
        <end position="52"/>
    </location>
</feature>
<protein>
    <submittedName>
        <fullName evidence="9">Ethylene-responsive transcription factor 1B</fullName>
    </submittedName>
</protein>
<dbReference type="PANTHER" id="PTHR31190">
    <property type="entry name" value="DNA-BINDING DOMAIN"/>
    <property type="match status" value="1"/>
</dbReference>
<dbReference type="SMART" id="SM00380">
    <property type="entry name" value="AP2"/>
    <property type="match status" value="1"/>
</dbReference>
<dbReference type="GO" id="GO:0003700">
    <property type="term" value="F:DNA-binding transcription factor activity"/>
    <property type="evidence" value="ECO:0007669"/>
    <property type="project" value="InterPro"/>
</dbReference>
<feature type="compositionally biased region" description="Polar residues" evidence="7">
    <location>
        <begin position="17"/>
        <end position="27"/>
    </location>
</feature>
<keyword evidence="5" id="KW-0539">Nucleus</keyword>
<dbReference type="PROSITE" id="PS51032">
    <property type="entry name" value="AP2_ERF"/>
    <property type="match status" value="1"/>
</dbReference>
<gene>
    <name evidence="9" type="ORF">CJ030_MR0G007154</name>
</gene>
<name>A0A6A1UIY9_9ROSI</name>
<evidence type="ECO:0000256" key="6">
    <source>
        <dbReference type="ARBA" id="ARBA00024343"/>
    </source>
</evidence>
<organism evidence="9 10">
    <name type="scientific">Morella rubra</name>
    <name type="common">Chinese bayberry</name>
    <dbReference type="NCBI Taxonomy" id="262757"/>
    <lineage>
        <taxon>Eukaryota</taxon>
        <taxon>Viridiplantae</taxon>
        <taxon>Streptophyta</taxon>
        <taxon>Embryophyta</taxon>
        <taxon>Tracheophyta</taxon>
        <taxon>Spermatophyta</taxon>
        <taxon>Magnoliopsida</taxon>
        <taxon>eudicotyledons</taxon>
        <taxon>Gunneridae</taxon>
        <taxon>Pentapetalae</taxon>
        <taxon>rosids</taxon>
        <taxon>fabids</taxon>
        <taxon>Fagales</taxon>
        <taxon>Myricaceae</taxon>
        <taxon>Morella</taxon>
    </lineage>
</organism>
<dbReference type="AlphaFoldDB" id="A0A6A1UIY9"/>
<feature type="compositionally biased region" description="Basic and acidic residues" evidence="7">
    <location>
        <begin position="36"/>
        <end position="49"/>
    </location>
</feature>
<comment type="subcellular location">
    <subcellularLocation>
        <location evidence="1">Nucleus</location>
    </subcellularLocation>
</comment>
<evidence type="ECO:0000256" key="2">
    <source>
        <dbReference type="ARBA" id="ARBA00023015"/>
    </source>
</evidence>
<dbReference type="Gene3D" id="3.30.730.10">
    <property type="entry name" value="AP2/ERF domain"/>
    <property type="match status" value="1"/>
</dbReference>
<dbReference type="FunFam" id="3.30.730.10:FF:000001">
    <property type="entry name" value="Ethylene-responsive transcription factor 2"/>
    <property type="match status" value="1"/>
</dbReference>
<keyword evidence="3" id="KW-0238">DNA-binding</keyword>
<dbReference type="EMBL" id="RXIC02000160">
    <property type="protein sequence ID" value="KAB1200464.1"/>
    <property type="molecule type" value="Genomic_DNA"/>
</dbReference>
<dbReference type="OrthoDB" id="670255at2759"/>
<evidence type="ECO:0000256" key="3">
    <source>
        <dbReference type="ARBA" id="ARBA00023125"/>
    </source>
</evidence>
<dbReference type="PRINTS" id="PR00367">
    <property type="entry name" value="ETHRSPELEMNT"/>
</dbReference>
<accession>A0A6A1UIY9</accession>
<dbReference type="SUPFAM" id="SSF54171">
    <property type="entry name" value="DNA-binding domain"/>
    <property type="match status" value="1"/>
</dbReference>
<dbReference type="GO" id="GO:0009873">
    <property type="term" value="P:ethylene-activated signaling pathway"/>
    <property type="evidence" value="ECO:0007669"/>
    <property type="project" value="InterPro"/>
</dbReference>
<feature type="domain" description="AP2/ERF" evidence="8">
    <location>
        <begin position="48"/>
        <end position="106"/>
    </location>
</feature>
<keyword evidence="2" id="KW-0805">Transcription regulation</keyword>
<dbReference type="InterPro" id="IPR044808">
    <property type="entry name" value="ERF_plant"/>
</dbReference>
<dbReference type="InterPro" id="IPR036955">
    <property type="entry name" value="AP2/ERF_dom_sf"/>
</dbReference>
<keyword evidence="4" id="KW-0804">Transcription</keyword>
<sequence>MNDSDAMLASDILAEGVQQTSETNSTGVVKEEEEASNAKDEPHKNEKSYRGVRRRPWGKYAAEIRDSTGHGMRVWLGTFDSAEEAALAYDQAAFSMRVNLAVLNFPVEMVRESLRDIRRSFEVGCSPAVAIKSRHSRRTRTRKSKAKEEISSQDVVVFEDLGAEYLEELLSSC</sequence>
<comment type="similarity">
    <text evidence="6">Belongs to the AP2/ERF transcription factor family. ERF subfamily.</text>
</comment>
<dbReference type="InterPro" id="IPR001471">
    <property type="entry name" value="AP2/ERF_dom"/>
</dbReference>
<keyword evidence="10" id="KW-1185">Reference proteome</keyword>